<name>A0A9W8ZKU4_9PLEO</name>
<evidence type="ECO:0000259" key="2">
    <source>
        <dbReference type="Pfam" id="PF26640"/>
    </source>
</evidence>
<evidence type="ECO:0008006" key="5">
    <source>
        <dbReference type="Google" id="ProtNLM"/>
    </source>
</evidence>
<comment type="caution">
    <text evidence="3">The sequence shown here is derived from an EMBL/GenBank/DDBJ whole genome shotgun (WGS) entry which is preliminary data.</text>
</comment>
<dbReference type="AlphaFoldDB" id="A0A9W8ZKU4"/>
<organism evidence="3 4">
    <name type="scientific">Didymella pomorum</name>
    <dbReference type="NCBI Taxonomy" id="749634"/>
    <lineage>
        <taxon>Eukaryota</taxon>
        <taxon>Fungi</taxon>
        <taxon>Dikarya</taxon>
        <taxon>Ascomycota</taxon>
        <taxon>Pezizomycotina</taxon>
        <taxon>Dothideomycetes</taxon>
        <taxon>Pleosporomycetidae</taxon>
        <taxon>Pleosporales</taxon>
        <taxon>Pleosporineae</taxon>
        <taxon>Didymellaceae</taxon>
        <taxon>Didymella</taxon>
    </lineage>
</organism>
<keyword evidence="4" id="KW-1185">Reference proteome</keyword>
<evidence type="ECO:0000259" key="1">
    <source>
        <dbReference type="Pfam" id="PF06985"/>
    </source>
</evidence>
<dbReference type="Proteomes" id="UP001140510">
    <property type="component" value="Unassembled WGS sequence"/>
</dbReference>
<dbReference type="Pfam" id="PF26640">
    <property type="entry name" value="DUF8212"/>
    <property type="match status" value="1"/>
</dbReference>
<evidence type="ECO:0000313" key="3">
    <source>
        <dbReference type="EMBL" id="KAJ4410150.1"/>
    </source>
</evidence>
<dbReference type="EMBL" id="JAPEVA010000009">
    <property type="protein sequence ID" value="KAJ4410150.1"/>
    <property type="molecule type" value="Genomic_DNA"/>
</dbReference>
<feature type="domain" description="Heterokaryon incompatibility" evidence="1">
    <location>
        <begin position="12"/>
        <end position="104"/>
    </location>
</feature>
<proteinExistence type="predicted"/>
<dbReference type="InterPro" id="IPR010730">
    <property type="entry name" value="HET"/>
</dbReference>
<reference evidence="3" key="1">
    <citation type="submission" date="2022-10" db="EMBL/GenBank/DDBJ databases">
        <title>Tapping the CABI collections for fungal endophytes: first genome assemblies for Collariella, Neodidymelliopsis, Ascochyta clinopodiicola, Didymella pomorum, Didymosphaeria variabile, Neocosmospora piperis and Neocucurbitaria cava.</title>
        <authorList>
            <person name="Hill R."/>
        </authorList>
    </citation>
    <scope>NUCLEOTIDE SEQUENCE</scope>
    <source>
        <strain evidence="3">IMI 355091</strain>
    </source>
</reference>
<gene>
    <name evidence="3" type="ORF">N0V91_002159</name>
</gene>
<dbReference type="PANTHER" id="PTHR10622">
    <property type="entry name" value="HET DOMAIN-CONTAINING PROTEIN"/>
    <property type="match status" value="1"/>
</dbReference>
<sequence length="310" mass="36412">MRTFYGNDIPDYAILSHTWLRDHEEVTYQRYHLNDDWQRLRGGKKIIYLCQQAAKDQCRWAWIDTCCIDKTNNAELSEAINSMFRWYQDAKVCYVYLADIGSNEHKIFYTSRWWDRAWTLQELLAAKTVEFYDKDWRNIGAKAELAEVIALRKNIDKEILRDPDMIQFRSVAQRMSWAAHRQATRREDLAYALLGIFGINMNMMYGEGDKAFIRLQIEIMRSTNDMSLFAWNFRLDYLDAVMAKTETNGRSIDTYGRIREESPSVAEISRNGLFAPTPSCFSMCGDIEFLQEYADNIGALLRPLKYRKPA</sequence>
<protein>
    <recommendedName>
        <fullName evidence="5">Heterokaryon incompatibility domain-containing protein</fullName>
    </recommendedName>
</protein>
<feature type="domain" description="DUF8212" evidence="2">
    <location>
        <begin position="210"/>
        <end position="292"/>
    </location>
</feature>
<evidence type="ECO:0000313" key="4">
    <source>
        <dbReference type="Proteomes" id="UP001140510"/>
    </source>
</evidence>
<dbReference type="InterPro" id="IPR058525">
    <property type="entry name" value="DUF8212"/>
</dbReference>
<dbReference type="PANTHER" id="PTHR10622:SF10">
    <property type="entry name" value="HET DOMAIN-CONTAINING PROTEIN"/>
    <property type="match status" value="1"/>
</dbReference>
<dbReference type="Pfam" id="PF06985">
    <property type="entry name" value="HET"/>
    <property type="match status" value="1"/>
</dbReference>
<dbReference type="OrthoDB" id="20872at2759"/>
<accession>A0A9W8ZKU4</accession>